<proteinExistence type="predicted"/>
<reference evidence="3" key="1">
    <citation type="submission" date="2024-02" db="EMBL/GenBank/DDBJ databases">
        <authorList>
            <consortium name="ELIXIR-Norway"/>
            <consortium name="Elixir Norway"/>
        </authorList>
    </citation>
    <scope>NUCLEOTIDE SEQUENCE</scope>
</reference>
<feature type="compositionally biased region" description="Low complexity" evidence="2">
    <location>
        <begin position="603"/>
        <end position="631"/>
    </location>
</feature>
<sequence length="830" mass="95653">MFTSNGKVYCKRDVGAGGYDTPTAGMRRLAASRVYVDDLIGQCAGSRKSIREFDEDYLYAPGRKINRVFNQDPFAGKKSSGRHDFEEEEEDFLHRRAGRRIFQENGVSAHRRSHGTTRNGAWKPNCDVESLASEDRHIFGNLNQATFAAKKQQQESHGGGHAHQSFGNQLLSLRAALNDKELQLVELREQHISVVNRAAEARKNWEESLRSKDQVILQLQKALHHQKHALERQEKESQDNLQTSVEQMQREHSEELEKKELQITLCEAKNAQFVQELVEQQKLIIKLKRQVEDTEKYCASNIHKLEVMKGNVKDLKMALEDKEEVAETKSEYCNELKTLLWKRDSMIAQLQLAEQQLQSTLAKQEAAFEALMVSCDKLQDEKAQLEKKLFQMRSQFAALEGRTPRPSNFAGAHHNRKLTEMRADFGALENGASQGTRLKELGDKDGVLWRQNRQLQDLQQALHAKDIALSTKNSEQQQIMEERQRLVEANDSLKREYEVVSRRNNILEANLASLQDQLHDGEMEVSLSDGSTPPVEVLPYKFFQDGSKFVEDLGVDDAGLGSVESERSNASVYHANFEKVEMVEIEVPTIKTEPPPLPPRRSPSPVVQESPELQPQQDLQPKPQQQPQPESATAPADNFIPSSEADNSFSSIQDEILNQEKRWRKTEELMRATLTRRMKVLEEAKEVHQLEENNNQDWYGRPQSGDIDNRLDHQMHTKVDSRLDCRKLYGQRSNVGHQTHFEEDNRLDLQQHIEQERNMDCSKRLERNGYRVNFEQESNRREYEQGIKFALRKYSNPKSYQKINSRLDNSGRYERIGHEGRYARGHRVRP</sequence>
<feature type="compositionally biased region" description="Pro residues" evidence="2">
    <location>
        <begin position="593"/>
        <end position="602"/>
    </location>
</feature>
<dbReference type="EMBL" id="OZ020111">
    <property type="protein sequence ID" value="CAK9263856.1"/>
    <property type="molecule type" value="Genomic_DNA"/>
</dbReference>
<dbReference type="Proteomes" id="UP001497444">
    <property type="component" value="Chromosome 16"/>
</dbReference>
<feature type="region of interest" description="Disordered" evidence="2">
    <location>
        <begin position="590"/>
        <end position="650"/>
    </location>
</feature>
<name>A0ABP0WAK1_9BRYO</name>
<accession>A0ABP0WAK1</accession>
<feature type="coiled-coil region" evidence="1">
    <location>
        <begin position="216"/>
        <end position="258"/>
    </location>
</feature>
<keyword evidence="1" id="KW-0175">Coiled coil</keyword>
<feature type="coiled-coil region" evidence="1">
    <location>
        <begin position="472"/>
        <end position="524"/>
    </location>
</feature>
<feature type="compositionally biased region" description="Polar residues" evidence="2">
    <location>
        <begin position="640"/>
        <end position="650"/>
    </location>
</feature>
<protein>
    <submittedName>
        <fullName evidence="3">Uncharacterized protein</fullName>
    </submittedName>
</protein>
<gene>
    <name evidence="3" type="ORF">CSSPJE1EN1_LOCUS9334</name>
</gene>
<keyword evidence="4" id="KW-1185">Reference proteome</keyword>
<evidence type="ECO:0000256" key="1">
    <source>
        <dbReference type="SAM" id="Coils"/>
    </source>
</evidence>
<organism evidence="3 4">
    <name type="scientific">Sphagnum jensenii</name>
    <dbReference type="NCBI Taxonomy" id="128206"/>
    <lineage>
        <taxon>Eukaryota</taxon>
        <taxon>Viridiplantae</taxon>
        <taxon>Streptophyta</taxon>
        <taxon>Embryophyta</taxon>
        <taxon>Bryophyta</taxon>
        <taxon>Sphagnophytina</taxon>
        <taxon>Sphagnopsida</taxon>
        <taxon>Sphagnales</taxon>
        <taxon>Sphagnaceae</taxon>
        <taxon>Sphagnum</taxon>
    </lineage>
</organism>
<evidence type="ECO:0000313" key="3">
    <source>
        <dbReference type="EMBL" id="CAK9263856.1"/>
    </source>
</evidence>
<evidence type="ECO:0000313" key="4">
    <source>
        <dbReference type="Proteomes" id="UP001497444"/>
    </source>
</evidence>
<evidence type="ECO:0000256" key="2">
    <source>
        <dbReference type="SAM" id="MobiDB-lite"/>
    </source>
</evidence>
<feature type="coiled-coil region" evidence="1">
    <location>
        <begin position="305"/>
        <end position="402"/>
    </location>
</feature>